<organism evidence="2 3">
    <name type="scientific">Jeotgalibaca ciconiae</name>
    <dbReference type="NCBI Taxonomy" id="2496265"/>
    <lineage>
        <taxon>Bacteria</taxon>
        <taxon>Bacillati</taxon>
        <taxon>Bacillota</taxon>
        <taxon>Bacilli</taxon>
        <taxon>Lactobacillales</taxon>
        <taxon>Carnobacteriaceae</taxon>
        <taxon>Jeotgalibaca</taxon>
    </lineage>
</organism>
<dbReference type="KEGG" id="jeh:EJN90_11720"/>
<keyword evidence="1" id="KW-0472">Membrane</keyword>
<feature type="transmembrane region" description="Helical" evidence="1">
    <location>
        <begin position="239"/>
        <end position="258"/>
    </location>
</feature>
<evidence type="ECO:0000313" key="3">
    <source>
        <dbReference type="Proteomes" id="UP000273326"/>
    </source>
</evidence>
<feature type="transmembrane region" description="Helical" evidence="1">
    <location>
        <begin position="135"/>
        <end position="154"/>
    </location>
</feature>
<gene>
    <name evidence="2" type="ORF">EJN90_11720</name>
</gene>
<dbReference type="EMBL" id="CP034465">
    <property type="protein sequence ID" value="AZP05254.1"/>
    <property type="molecule type" value="Genomic_DNA"/>
</dbReference>
<dbReference type="PANTHER" id="PTHR38454">
    <property type="entry name" value="INTEGRAL MEMBRANE PROTEIN-RELATED"/>
    <property type="match status" value="1"/>
</dbReference>
<dbReference type="AlphaFoldDB" id="A0A3S9HD38"/>
<evidence type="ECO:0000313" key="2">
    <source>
        <dbReference type="EMBL" id="AZP05254.1"/>
    </source>
</evidence>
<protein>
    <recommendedName>
        <fullName evidence="4">YfhO family protein</fullName>
    </recommendedName>
</protein>
<feature type="transmembrane region" description="Helical" evidence="1">
    <location>
        <begin position="390"/>
        <end position="410"/>
    </location>
</feature>
<feature type="transmembrane region" description="Helical" evidence="1">
    <location>
        <begin position="445"/>
        <end position="464"/>
    </location>
</feature>
<keyword evidence="1" id="KW-1133">Transmembrane helix</keyword>
<dbReference type="Pfam" id="PF09586">
    <property type="entry name" value="YfhO"/>
    <property type="match status" value="1"/>
</dbReference>
<sequence length="884" mass="101444">MLRTESIRKTQKLLLLSFLLPFSIMAIIYVFMGVYPFGNNTLLTIDLGQQYVDFYSYYRHTLLEEPHAIFYSFVKGIGGEMVGVWGYYLNSPFNLLLLLFPQRYLPVGVTLLILLKISSSGLSFAYLLIKKFDGQGYLVPTFAVSYALMGYTIANQLNVMWLDGLILLPLIVLGVEKLIDGEKGFFYTVTLAIMLFSHYYIAYMICLFICFYFLFALSKQEQTKGKNFSERFIFYCKKTISFAFHSILGACLVAFSLLPNFVSLLGGKASYTSDAIDWSLEYPFPEVLSKFYIGSFNFDQLPSGHPNLFIGTIALVGFLFYFFNRQFSLKERMVALAVTVFFFLSMNVQILNKAWHGFQNPIWYPYRFSFVVCFFFILNGFRSIQKNKSFPLSFACLLLILQTGSALYVLEQDFEFVIPFQVLTTVLFLIFVLVLFLVRESAYKWMPYVLLLTAVVEMSTNAAIDLTRLSYVKMAPFNDYQLVLNDMLANVRPKKDEFYRIEKVFQRSKNDSFQANYPSASHFSSTFEKEVPELYSYLGFPEGNGFVSYSTGTLFTDAFFGIRYLFENKPLSDEFQNSSSVYKINANSTRPDLSHYQKIADHYRTTGYLNENALSFIFAAPEEILDVRLKENNPISNQENILKALSLNVYESPFYTEEGIRTTITENISSPLQGSLNKTYTKDDSDKSASIESQFVPETNDSYYLILDSRIDDEDAKLRLNGEDLSYYKTYRSDQIINVASNQNDQTIRFGFELLKDTLTIRDMKLYRFNQEQFEEVVAERKKEGITLTSFSQTNIEGTIKIAQDNPILLITIPFSEGWDVLVDGEKVNTFPVLGSLLGASIEPGDHHIQLKYKTPYLAEGMWISVGAFSVVLLLVIRNRKNRS</sequence>
<keyword evidence="3" id="KW-1185">Reference proteome</keyword>
<feature type="transmembrane region" description="Helical" evidence="1">
    <location>
        <begin position="857"/>
        <end position="877"/>
    </location>
</feature>
<evidence type="ECO:0008006" key="4">
    <source>
        <dbReference type="Google" id="ProtNLM"/>
    </source>
</evidence>
<feature type="transmembrane region" description="Helical" evidence="1">
    <location>
        <begin position="161"/>
        <end position="179"/>
    </location>
</feature>
<feature type="transmembrane region" description="Helical" evidence="1">
    <location>
        <begin position="334"/>
        <end position="351"/>
    </location>
</feature>
<feature type="transmembrane region" description="Helical" evidence="1">
    <location>
        <begin position="363"/>
        <end position="381"/>
    </location>
</feature>
<proteinExistence type="predicted"/>
<dbReference type="Proteomes" id="UP000273326">
    <property type="component" value="Chromosome"/>
</dbReference>
<evidence type="ECO:0000256" key="1">
    <source>
        <dbReference type="SAM" id="Phobius"/>
    </source>
</evidence>
<dbReference type="InterPro" id="IPR018580">
    <property type="entry name" value="Uncharacterised_YfhO"/>
</dbReference>
<feature type="transmembrane region" description="Helical" evidence="1">
    <location>
        <begin position="185"/>
        <end position="218"/>
    </location>
</feature>
<dbReference type="OrthoDB" id="9815466at2"/>
<dbReference type="PANTHER" id="PTHR38454:SF1">
    <property type="entry name" value="INTEGRAL MEMBRANE PROTEIN"/>
    <property type="match status" value="1"/>
</dbReference>
<keyword evidence="1" id="KW-0812">Transmembrane</keyword>
<name>A0A3S9HD38_9LACT</name>
<reference evidence="3" key="1">
    <citation type="submission" date="2018-12" db="EMBL/GenBank/DDBJ databases">
        <title>Complete genome sequencing of Jeotgalibaca sp. H21T32.</title>
        <authorList>
            <person name="Bae J.-W."/>
            <person name="Lee S.-Y."/>
        </authorList>
    </citation>
    <scope>NUCLEOTIDE SEQUENCE [LARGE SCALE GENOMIC DNA]</scope>
    <source>
        <strain evidence="3">H21T32</strain>
    </source>
</reference>
<feature type="transmembrane region" description="Helical" evidence="1">
    <location>
        <begin position="304"/>
        <end position="322"/>
    </location>
</feature>
<feature type="transmembrane region" description="Helical" evidence="1">
    <location>
        <begin position="12"/>
        <end position="32"/>
    </location>
</feature>
<feature type="transmembrane region" description="Helical" evidence="1">
    <location>
        <begin position="109"/>
        <end position="129"/>
    </location>
</feature>
<feature type="transmembrane region" description="Helical" evidence="1">
    <location>
        <begin position="416"/>
        <end position="438"/>
    </location>
</feature>
<dbReference type="RefSeq" id="WP_126111461.1">
    <property type="nucleotide sequence ID" value="NZ_CP034465.1"/>
</dbReference>
<accession>A0A3S9HD38</accession>